<dbReference type="InterPro" id="IPR027417">
    <property type="entry name" value="P-loop_NTPase"/>
</dbReference>
<dbReference type="Pfam" id="PF00270">
    <property type="entry name" value="DEAD"/>
    <property type="match status" value="1"/>
</dbReference>
<evidence type="ECO:0000256" key="3">
    <source>
        <dbReference type="ARBA" id="ARBA00022801"/>
    </source>
</evidence>
<dbReference type="OrthoDB" id="18170at2759"/>
<evidence type="ECO:0000256" key="5">
    <source>
        <dbReference type="ARBA" id="ARBA00022840"/>
    </source>
</evidence>
<dbReference type="InterPro" id="IPR014001">
    <property type="entry name" value="Helicase_ATP-bd"/>
</dbReference>
<dbReference type="Gene3D" id="3.40.50.300">
    <property type="entry name" value="P-loop containing nucleotide triphosphate hydrolases"/>
    <property type="match status" value="2"/>
</dbReference>
<comment type="caution">
    <text evidence="10">The sequence shown here is derived from an EMBL/GenBank/DDBJ whole genome shotgun (WGS) entry which is preliminary data.</text>
</comment>
<dbReference type="PROSITE" id="PS51192">
    <property type="entry name" value="HELICASE_ATP_BIND_1"/>
    <property type="match status" value="1"/>
</dbReference>
<dbReference type="Proteomes" id="UP000654370">
    <property type="component" value="Unassembled WGS sequence"/>
</dbReference>
<dbReference type="SUPFAM" id="SSF52540">
    <property type="entry name" value="P-loop containing nucleoside triphosphate hydrolases"/>
    <property type="match status" value="2"/>
</dbReference>
<evidence type="ECO:0000256" key="1">
    <source>
        <dbReference type="ARBA" id="ARBA00012552"/>
    </source>
</evidence>
<dbReference type="EMBL" id="JAEPQZ010000003">
    <property type="protein sequence ID" value="KAG2183296.1"/>
    <property type="molecule type" value="Genomic_DNA"/>
</dbReference>
<dbReference type="GO" id="GO:0005524">
    <property type="term" value="F:ATP binding"/>
    <property type="evidence" value="ECO:0007669"/>
    <property type="project" value="UniProtKB-KW"/>
</dbReference>
<dbReference type="GO" id="GO:0003676">
    <property type="term" value="F:nucleic acid binding"/>
    <property type="evidence" value="ECO:0007669"/>
    <property type="project" value="InterPro"/>
</dbReference>
<dbReference type="CDD" id="cd00268">
    <property type="entry name" value="DEADc"/>
    <property type="match status" value="1"/>
</dbReference>
<evidence type="ECO:0000259" key="9">
    <source>
        <dbReference type="PROSITE" id="PS51195"/>
    </source>
</evidence>
<proteinExistence type="predicted"/>
<protein>
    <recommendedName>
        <fullName evidence="1">RNA helicase</fullName>
        <ecNumber evidence="1">3.6.4.13</ecNumber>
    </recommendedName>
</protein>
<dbReference type="PROSITE" id="PS51194">
    <property type="entry name" value="HELICASE_CTER"/>
    <property type="match status" value="1"/>
</dbReference>
<gene>
    <name evidence="10" type="ORF">INT43_006301</name>
</gene>
<dbReference type="InterPro" id="IPR011545">
    <property type="entry name" value="DEAD/DEAH_box_helicase_dom"/>
</dbReference>
<dbReference type="InterPro" id="IPR014014">
    <property type="entry name" value="RNA_helicase_DEAD_Q_motif"/>
</dbReference>
<name>A0A8H7Q013_MORIS</name>
<evidence type="ECO:0000313" key="11">
    <source>
        <dbReference type="Proteomes" id="UP000654370"/>
    </source>
</evidence>
<dbReference type="InterPro" id="IPR001650">
    <property type="entry name" value="Helicase_C-like"/>
</dbReference>
<dbReference type="EC" id="3.6.4.13" evidence="1"/>
<keyword evidence="2" id="KW-0547">Nucleotide-binding</keyword>
<dbReference type="Gene3D" id="3.30.60.220">
    <property type="match status" value="1"/>
</dbReference>
<evidence type="ECO:0000256" key="4">
    <source>
        <dbReference type="ARBA" id="ARBA00022806"/>
    </source>
</evidence>
<feature type="domain" description="Helicase C-terminal" evidence="8">
    <location>
        <begin position="455"/>
        <end position="617"/>
    </location>
</feature>
<dbReference type="PROSITE" id="PS51195">
    <property type="entry name" value="Q_MOTIF"/>
    <property type="match status" value="1"/>
</dbReference>
<dbReference type="SMART" id="SM00490">
    <property type="entry name" value="HELICc"/>
    <property type="match status" value="1"/>
</dbReference>
<keyword evidence="4" id="KW-0347">Helicase</keyword>
<evidence type="ECO:0000256" key="2">
    <source>
        <dbReference type="ARBA" id="ARBA00022741"/>
    </source>
</evidence>
<evidence type="ECO:0000259" key="8">
    <source>
        <dbReference type="PROSITE" id="PS51194"/>
    </source>
</evidence>
<evidence type="ECO:0000256" key="6">
    <source>
        <dbReference type="PROSITE-ProRule" id="PRU00552"/>
    </source>
</evidence>
<keyword evidence="3" id="KW-0378">Hydrolase</keyword>
<organism evidence="10 11">
    <name type="scientific">Mortierella isabellina</name>
    <name type="common">Filamentous fungus</name>
    <name type="synonym">Umbelopsis isabellina</name>
    <dbReference type="NCBI Taxonomy" id="91625"/>
    <lineage>
        <taxon>Eukaryota</taxon>
        <taxon>Fungi</taxon>
        <taxon>Fungi incertae sedis</taxon>
        <taxon>Mucoromycota</taxon>
        <taxon>Mucoromycotina</taxon>
        <taxon>Umbelopsidomycetes</taxon>
        <taxon>Umbelopsidales</taxon>
        <taxon>Umbelopsidaceae</taxon>
        <taxon>Umbelopsis</taxon>
    </lineage>
</organism>
<keyword evidence="11" id="KW-1185">Reference proteome</keyword>
<reference evidence="10" key="1">
    <citation type="submission" date="2020-12" db="EMBL/GenBank/DDBJ databases">
        <title>Metabolic potential, ecology and presence of endohyphal bacteria is reflected in genomic diversity of Mucoromycotina.</title>
        <authorList>
            <person name="Muszewska A."/>
            <person name="Okrasinska A."/>
            <person name="Steczkiewicz K."/>
            <person name="Drgas O."/>
            <person name="Orlowska M."/>
            <person name="Perlinska-Lenart U."/>
            <person name="Aleksandrzak-Piekarczyk T."/>
            <person name="Szatraj K."/>
            <person name="Zielenkiewicz U."/>
            <person name="Pilsyk S."/>
            <person name="Malc E."/>
            <person name="Mieczkowski P."/>
            <person name="Kruszewska J.S."/>
            <person name="Biernat P."/>
            <person name="Pawlowska J."/>
        </authorList>
    </citation>
    <scope>NUCLEOTIDE SEQUENCE</scope>
    <source>
        <strain evidence="10">WA0000067209</strain>
    </source>
</reference>
<dbReference type="InterPro" id="IPR044742">
    <property type="entry name" value="DEAD/DEAH_RhlB"/>
</dbReference>
<feature type="domain" description="DEAD-box RNA helicase Q" evidence="9">
    <location>
        <begin position="213"/>
        <end position="241"/>
    </location>
</feature>
<keyword evidence="5" id="KW-0067">ATP-binding</keyword>
<dbReference type="CDD" id="cd23022">
    <property type="entry name" value="zf-HIT_DDX59"/>
    <property type="match status" value="1"/>
</dbReference>
<dbReference type="PANTHER" id="PTHR47958">
    <property type="entry name" value="ATP-DEPENDENT RNA HELICASE DBP3"/>
    <property type="match status" value="1"/>
</dbReference>
<dbReference type="CDD" id="cd18787">
    <property type="entry name" value="SF2_C_DEAD"/>
    <property type="match status" value="1"/>
</dbReference>
<dbReference type="GO" id="GO:0003724">
    <property type="term" value="F:RNA helicase activity"/>
    <property type="evidence" value="ECO:0007669"/>
    <property type="project" value="UniProtKB-EC"/>
</dbReference>
<dbReference type="SMART" id="SM00487">
    <property type="entry name" value="DEXDc"/>
    <property type="match status" value="1"/>
</dbReference>
<feature type="short sequence motif" description="Q motif" evidence="6">
    <location>
        <begin position="213"/>
        <end position="241"/>
    </location>
</feature>
<evidence type="ECO:0000259" key="7">
    <source>
        <dbReference type="PROSITE" id="PS51192"/>
    </source>
</evidence>
<sequence>MFIPRGVKRKHTNAVYSPDIAKRAKAISLEISSQSSQIQLQGEVNVADIAATQTQQAQGPQLEQFEYENGISSEEYQHSKAAPSYKEDVVGDVDDEEPIKETSFEQRFPLDGDPICIICGRYGEYINDATDNDVCSLECKAKDIQNVARNAHHSDICPGIAIPQYTVATNVHAKLTAYHDAPELSSLYPNQVEAIRSAHDISVQGQHVPKPVLKFENCLLDDKLLSNLLEFGFSRPTPIQMQALPAALAGRDIFALAPTSSGKTISFLVPMITHCLSLAKMYGDIYRSGPLGLILAPTRELATQIEEVAKKLAKGLPHMRSALLIGGMPIPNQLYRLKRGVQILIGTPGRVIELLNHHKDALKLDTIKMVVLDEVDMMFKLGFNEQVARILNSLVDPGIRQTCFYSATSESEKSMQKACNKHMRDSIKIRIGKSPSFEPKKYVKQTFMWVETQSKAKQLMSILRDPKYFEPPILIFVDSKLATELLAQSIRKKTGSMAVAMHGDLTQPEREVVLQQVRQSECDIVVATGILARGIDLPNVRMVINYDMANTVDEYIHQIGRALVSDSSNNKGKKSHTRRNGWAITFINNVGLRRPNLIGGYATANVLVLANRNIDIYFVDWFTA</sequence>
<evidence type="ECO:0000313" key="10">
    <source>
        <dbReference type="EMBL" id="KAG2183296.1"/>
    </source>
</evidence>
<dbReference type="AlphaFoldDB" id="A0A8H7Q013"/>
<accession>A0A8H7Q013</accession>
<feature type="domain" description="Helicase ATP-binding" evidence="7">
    <location>
        <begin position="244"/>
        <end position="427"/>
    </location>
</feature>
<dbReference type="Pfam" id="PF00271">
    <property type="entry name" value="Helicase_C"/>
    <property type="match status" value="1"/>
</dbReference>
<dbReference type="GO" id="GO:0016787">
    <property type="term" value="F:hydrolase activity"/>
    <property type="evidence" value="ECO:0007669"/>
    <property type="project" value="UniProtKB-KW"/>
</dbReference>